<dbReference type="RefSeq" id="WP_074211772.1">
    <property type="nucleotide sequence ID" value="NZ_BJOI01000069.1"/>
</dbReference>
<reference evidence="2 3" key="1">
    <citation type="submission" date="2016-11" db="EMBL/GenBank/DDBJ databases">
        <authorList>
            <person name="Jaros S."/>
            <person name="Januszkiewicz K."/>
            <person name="Wedrychowicz H."/>
        </authorList>
    </citation>
    <scope>NUCLEOTIDE SEQUENCE [LARGE SCALE GENOMIC DNA]</scope>
    <source>
        <strain evidence="2 3">ACAM 239</strain>
    </source>
</reference>
<gene>
    <name evidence="2" type="ORF">SAMN05878438_3793</name>
</gene>
<evidence type="ECO:0000256" key="1">
    <source>
        <dbReference type="SAM" id="SignalP"/>
    </source>
</evidence>
<dbReference type="PROSITE" id="PS51257">
    <property type="entry name" value="PROKAR_LIPOPROTEIN"/>
    <property type="match status" value="1"/>
</dbReference>
<keyword evidence="1" id="KW-0732">Signal</keyword>
<protein>
    <recommendedName>
        <fullName evidence="4">Lipoprotein</fullName>
    </recommendedName>
</protein>
<dbReference type="Proteomes" id="UP000185024">
    <property type="component" value="Unassembled WGS sequence"/>
</dbReference>
<evidence type="ECO:0000313" key="3">
    <source>
        <dbReference type="Proteomes" id="UP000185024"/>
    </source>
</evidence>
<feature type="signal peptide" evidence="1">
    <location>
        <begin position="1"/>
        <end position="19"/>
    </location>
</feature>
<evidence type="ECO:0008006" key="4">
    <source>
        <dbReference type="Google" id="ProtNLM"/>
    </source>
</evidence>
<evidence type="ECO:0000313" key="2">
    <source>
        <dbReference type="EMBL" id="SIN88083.1"/>
    </source>
</evidence>
<feature type="chain" id="PRO_5012048669" description="Lipoprotein" evidence="1">
    <location>
        <begin position="20"/>
        <end position="171"/>
    </location>
</feature>
<dbReference type="GeneID" id="97278069"/>
<dbReference type="EMBL" id="FSQX01000002">
    <property type="protein sequence ID" value="SIN88083.1"/>
    <property type="molecule type" value="Genomic_DNA"/>
</dbReference>
<proteinExistence type="predicted"/>
<sequence length="171" mass="19141">MRKRNLIALLPAAAMLTLAGCGGDSAVISDLKEKTFPMGSSLTYEQALDRRAVCASTSWEVIEDSRGREVVRYECDLEGVDGFNEQFVAESSLPEEELSLLSGATHIVEWFHNEGEYEMKDTRVDFHTEGESDETLEMNQRISYKIAVTDEITGLRELLAVSSELQSPWGW</sequence>
<dbReference type="AlphaFoldDB" id="A0A1N6EN47"/>
<organism evidence="2 3">
    <name type="scientific">Vreelandella aquamarina</name>
    <dbReference type="NCBI Taxonomy" id="77097"/>
    <lineage>
        <taxon>Bacteria</taxon>
        <taxon>Pseudomonadati</taxon>
        <taxon>Pseudomonadota</taxon>
        <taxon>Gammaproteobacteria</taxon>
        <taxon>Oceanospirillales</taxon>
        <taxon>Halomonadaceae</taxon>
        <taxon>Vreelandella</taxon>
    </lineage>
</organism>
<accession>A0A1N6EN47</accession>
<name>A0A1N6EN47_9GAMM</name>